<dbReference type="KEGG" id="mop:Mesop_2162"/>
<dbReference type="AlphaFoldDB" id="F7YCA7"/>
<evidence type="ECO:0000313" key="1">
    <source>
        <dbReference type="EMBL" id="AEH86640.1"/>
    </source>
</evidence>
<name>F7YCA7_MESOW</name>
<accession>F7YCA7</accession>
<gene>
    <name evidence="1" type="ordered locus">Mesop_2162</name>
</gene>
<dbReference type="EMBL" id="CP002279">
    <property type="protein sequence ID" value="AEH86640.1"/>
    <property type="molecule type" value="Genomic_DNA"/>
</dbReference>
<protein>
    <submittedName>
        <fullName evidence="1">Uncharacterized protein</fullName>
    </submittedName>
</protein>
<organism evidence="1 2">
    <name type="scientific">Mesorhizobium opportunistum (strain LMG 24607 / HAMBI 3007 / WSM2075)</name>
    <dbReference type="NCBI Taxonomy" id="536019"/>
    <lineage>
        <taxon>Bacteria</taxon>
        <taxon>Pseudomonadati</taxon>
        <taxon>Pseudomonadota</taxon>
        <taxon>Alphaproteobacteria</taxon>
        <taxon>Hyphomicrobiales</taxon>
        <taxon>Phyllobacteriaceae</taxon>
        <taxon>Mesorhizobium</taxon>
    </lineage>
</organism>
<proteinExistence type="predicted"/>
<dbReference type="HOGENOM" id="CLU_2617901_0_0_5"/>
<dbReference type="Proteomes" id="UP000001623">
    <property type="component" value="Chromosome"/>
</dbReference>
<sequence>MPPGLSGSTVWNTGYVEATMNGWQWTPELARVTGVLWGWPSNFGCIVATRAEYLRSFLLDVAATFNTGTLTVPTNSPK</sequence>
<evidence type="ECO:0000313" key="2">
    <source>
        <dbReference type="Proteomes" id="UP000001623"/>
    </source>
</evidence>
<reference evidence="1 2" key="1">
    <citation type="submission" date="2010-10" db="EMBL/GenBank/DDBJ databases">
        <title>Complete sequence of Mesorhizobium opportunistum WSM2075.</title>
        <authorList>
            <consortium name="US DOE Joint Genome Institute"/>
            <person name="Lucas S."/>
            <person name="Copeland A."/>
            <person name="Lapidus A."/>
            <person name="Cheng J.-F."/>
            <person name="Bruce D."/>
            <person name="Goodwin L."/>
            <person name="Pitluck S."/>
            <person name="Chertkov O."/>
            <person name="Misra M."/>
            <person name="Detter J.C."/>
            <person name="Han C."/>
            <person name="Tapia R."/>
            <person name="Land M."/>
            <person name="Hauser L."/>
            <person name="Kyrpides N."/>
            <person name="Ovchinnikova G."/>
            <person name="Mavrommatis K.M."/>
            <person name="Tiwari R.P."/>
            <person name="Howieson J.G."/>
            <person name="O'Hara G.W."/>
            <person name="Nandasena K.G."/>
            <person name="Woyke T."/>
        </authorList>
    </citation>
    <scope>NUCLEOTIDE SEQUENCE [LARGE SCALE GENOMIC DNA]</scope>
    <source>
        <strain evidence="2">LMG 24607 / HAMBI 3007 / WSM2075</strain>
    </source>
</reference>